<dbReference type="InterPro" id="IPR037053">
    <property type="entry name" value="Phage_tail_collar_dom_sf"/>
</dbReference>
<evidence type="ECO:0000313" key="3">
    <source>
        <dbReference type="EMBL" id="MBB3139671.1"/>
    </source>
</evidence>
<feature type="region of interest" description="Disordered" evidence="1">
    <location>
        <begin position="135"/>
        <end position="156"/>
    </location>
</feature>
<comment type="caution">
    <text evidence="3">The sequence shown here is derived from an EMBL/GenBank/DDBJ whole genome shotgun (WGS) entry which is preliminary data.</text>
</comment>
<evidence type="ECO:0000259" key="2">
    <source>
        <dbReference type="Pfam" id="PF07484"/>
    </source>
</evidence>
<evidence type="ECO:0000256" key="1">
    <source>
        <dbReference type="SAM" id="MobiDB-lite"/>
    </source>
</evidence>
<dbReference type="Proteomes" id="UP000525987">
    <property type="component" value="Unassembled WGS sequence"/>
</dbReference>
<dbReference type="AlphaFoldDB" id="A0A7W5G4S4"/>
<dbReference type="SUPFAM" id="SSF88874">
    <property type="entry name" value="Receptor-binding domain of short tail fibre protein gp12"/>
    <property type="match status" value="1"/>
</dbReference>
<keyword evidence="4" id="KW-1185">Reference proteome</keyword>
<dbReference type="Pfam" id="PF07484">
    <property type="entry name" value="Collar"/>
    <property type="match status" value="1"/>
</dbReference>
<sequence length="181" mass="19175">MEPFIGEIRILGFNWAPVGWALCNGNLMPIMQNQALFSLLGTSFGGDGQSTFALPDLQGRAPRGQGHGSGLGFVSFGEKAGRETHTLLASEMPMHNHASAVEATPDAGNQDTPVEGDHLASGRVNFDDSVRNYFRGTPSSTARLNSGQTSNAGGSQPFSTMNPYLALNFSIALQGIYPSRS</sequence>
<evidence type="ECO:0000313" key="4">
    <source>
        <dbReference type="Proteomes" id="UP000525987"/>
    </source>
</evidence>
<organism evidence="3 4">
    <name type="scientific">Halomonas organivorans</name>
    <dbReference type="NCBI Taxonomy" id="257772"/>
    <lineage>
        <taxon>Bacteria</taxon>
        <taxon>Pseudomonadati</taxon>
        <taxon>Pseudomonadota</taxon>
        <taxon>Gammaproteobacteria</taxon>
        <taxon>Oceanospirillales</taxon>
        <taxon>Halomonadaceae</taxon>
        <taxon>Halomonas</taxon>
    </lineage>
</organism>
<name>A0A7W5G4S4_9GAMM</name>
<protein>
    <submittedName>
        <fullName evidence="3">Microcystin-dependent protein</fullName>
    </submittedName>
</protein>
<feature type="domain" description="Phage tail collar" evidence="2">
    <location>
        <begin position="6"/>
        <end position="62"/>
    </location>
</feature>
<reference evidence="3 4" key="1">
    <citation type="submission" date="2020-08" db="EMBL/GenBank/DDBJ databases">
        <title>Genomic Encyclopedia of Type Strains, Phase III (KMG-III): the genomes of soil and plant-associated and newly described type strains.</title>
        <authorList>
            <person name="Whitman W."/>
        </authorList>
    </citation>
    <scope>NUCLEOTIDE SEQUENCE [LARGE SCALE GENOMIC DNA]</scope>
    <source>
        <strain evidence="3 4">CECT 5995</strain>
    </source>
</reference>
<feature type="compositionally biased region" description="Polar residues" evidence="1">
    <location>
        <begin position="137"/>
        <end position="156"/>
    </location>
</feature>
<dbReference type="Gene3D" id="3.90.1340.10">
    <property type="entry name" value="Phage tail collar domain"/>
    <property type="match status" value="1"/>
</dbReference>
<proteinExistence type="predicted"/>
<accession>A0A7W5G4S4</accession>
<dbReference type="InterPro" id="IPR011083">
    <property type="entry name" value="Phage_tail_collar_dom"/>
</dbReference>
<dbReference type="EMBL" id="JACHXM010000001">
    <property type="protein sequence ID" value="MBB3139671.1"/>
    <property type="molecule type" value="Genomic_DNA"/>
</dbReference>
<dbReference type="RefSeq" id="WP_183386064.1">
    <property type="nucleotide sequence ID" value="NZ_JACHXM010000001.1"/>
</dbReference>
<gene>
    <name evidence="3" type="ORF">FHR96_000517</name>
</gene>